<evidence type="ECO:0000313" key="2">
    <source>
        <dbReference type="Proteomes" id="UP000663879"/>
    </source>
</evidence>
<name>A0A813R9V9_9BILA</name>
<dbReference type="Proteomes" id="UP000663879">
    <property type="component" value="Unassembled WGS sequence"/>
</dbReference>
<dbReference type="AlphaFoldDB" id="A0A813R9V9"/>
<reference evidence="1" key="1">
    <citation type="submission" date="2021-02" db="EMBL/GenBank/DDBJ databases">
        <authorList>
            <person name="Nowell W R."/>
        </authorList>
    </citation>
    <scope>NUCLEOTIDE SEQUENCE</scope>
    <source>
        <strain evidence="1">Ploen Becks lab</strain>
    </source>
</reference>
<organism evidence="1 2">
    <name type="scientific">Brachionus calyciflorus</name>
    <dbReference type="NCBI Taxonomy" id="104777"/>
    <lineage>
        <taxon>Eukaryota</taxon>
        <taxon>Metazoa</taxon>
        <taxon>Spiralia</taxon>
        <taxon>Gnathifera</taxon>
        <taxon>Rotifera</taxon>
        <taxon>Eurotatoria</taxon>
        <taxon>Monogononta</taxon>
        <taxon>Pseudotrocha</taxon>
        <taxon>Ploima</taxon>
        <taxon>Brachionidae</taxon>
        <taxon>Brachionus</taxon>
    </lineage>
</organism>
<accession>A0A813R9V9</accession>
<protein>
    <submittedName>
        <fullName evidence="1">Uncharacterized protein</fullName>
    </submittedName>
</protein>
<keyword evidence="2" id="KW-1185">Reference proteome</keyword>
<sequence>MLNEVKDHDVDLSFDFGNFEDYTLESIYSLPNILVQSGRIFVTEPFVSMVHSFGVSIFTLRFVEAMLDYNEKIKPMNKILLFVKNVYYGSVVFRRQVDFTLSITGYETPLIGEIDYKKEDHIDLYPREKLMIDYQNGNLTDFNAKILLKAKRTQNDLSPIEFSLNSCLIDQDLSKEISQLNVTISSKDLEELFNCWKEHMKQYN</sequence>
<proteinExistence type="predicted"/>
<evidence type="ECO:0000313" key="1">
    <source>
        <dbReference type="EMBL" id="CAF0777989.1"/>
    </source>
</evidence>
<comment type="caution">
    <text evidence="1">The sequence shown here is derived from an EMBL/GenBank/DDBJ whole genome shotgun (WGS) entry which is preliminary data.</text>
</comment>
<gene>
    <name evidence="1" type="ORF">OXX778_LOCUS5305</name>
</gene>
<dbReference type="EMBL" id="CAJNOC010000569">
    <property type="protein sequence ID" value="CAF0777989.1"/>
    <property type="molecule type" value="Genomic_DNA"/>
</dbReference>